<proteinExistence type="predicted"/>
<name>A0A1U9ZU66_9ACTN</name>
<dbReference type="InterPro" id="IPR012947">
    <property type="entry name" value="tRNA_SAD"/>
</dbReference>
<dbReference type="STRING" id="1909395.BKM31_08445"/>
<dbReference type="RefSeq" id="WP_080037625.1">
    <property type="nucleotide sequence ID" value="NZ_CP017717.1"/>
</dbReference>
<dbReference type="PANTHER" id="PTHR43462:SF2">
    <property type="entry name" value="THREONYL AND ALANYL TRNA SYNTHETASE SECOND ADDITIONAL DOMAIN-CONTAINING PROTEIN"/>
    <property type="match status" value="1"/>
</dbReference>
<dbReference type="KEGG" id="noa:BKM31_08445"/>
<dbReference type="InterPro" id="IPR018163">
    <property type="entry name" value="Thr/Ala-tRNA-synth_IIc_edit"/>
</dbReference>
<dbReference type="SMART" id="SM00863">
    <property type="entry name" value="tRNA_SAD"/>
    <property type="match status" value="1"/>
</dbReference>
<dbReference type="InterPro" id="IPR009000">
    <property type="entry name" value="Transl_B-barrel_sf"/>
</dbReference>
<dbReference type="OrthoDB" id="9812949at2"/>
<dbReference type="SUPFAM" id="SSF55186">
    <property type="entry name" value="ThrRS/AlaRS common domain"/>
    <property type="match status" value="1"/>
</dbReference>
<protein>
    <submittedName>
        <fullName evidence="3">Metal-dependent hydrolase</fullName>
    </submittedName>
</protein>
<dbReference type="GO" id="GO:0043039">
    <property type="term" value="P:tRNA aminoacylation"/>
    <property type="evidence" value="ECO:0007669"/>
    <property type="project" value="InterPro"/>
</dbReference>
<accession>A0A1U9ZU66</accession>
<dbReference type="GO" id="GO:0004812">
    <property type="term" value="F:aminoacyl-tRNA ligase activity"/>
    <property type="evidence" value="ECO:0007669"/>
    <property type="project" value="InterPro"/>
</dbReference>
<feature type="domain" description="Threonyl/alanyl tRNA synthetase SAD" evidence="2">
    <location>
        <begin position="194"/>
        <end position="236"/>
    </location>
</feature>
<dbReference type="Proteomes" id="UP000190797">
    <property type="component" value="Chromosome"/>
</dbReference>
<evidence type="ECO:0000313" key="3">
    <source>
        <dbReference type="EMBL" id="AQZ61500.1"/>
    </source>
</evidence>
<keyword evidence="4" id="KW-1185">Reference proteome</keyword>
<evidence type="ECO:0000313" key="4">
    <source>
        <dbReference type="Proteomes" id="UP000190797"/>
    </source>
</evidence>
<evidence type="ECO:0000259" key="2">
    <source>
        <dbReference type="SMART" id="SM00863"/>
    </source>
</evidence>
<dbReference type="GO" id="GO:0016787">
    <property type="term" value="F:hydrolase activity"/>
    <property type="evidence" value="ECO:0007669"/>
    <property type="project" value="UniProtKB-KW"/>
</dbReference>
<dbReference type="AlphaFoldDB" id="A0A1U9ZU66"/>
<evidence type="ECO:0000256" key="1">
    <source>
        <dbReference type="ARBA" id="ARBA00001947"/>
    </source>
</evidence>
<organism evidence="3 4">
    <name type="scientific">[Actinomadura] parvosata subsp. kistnae</name>
    <dbReference type="NCBI Taxonomy" id="1909395"/>
    <lineage>
        <taxon>Bacteria</taxon>
        <taxon>Bacillati</taxon>
        <taxon>Actinomycetota</taxon>
        <taxon>Actinomycetes</taxon>
        <taxon>Streptosporangiales</taxon>
        <taxon>Streptosporangiaceae</taxon>
        <taxon>Nonomuraea</taxon>
    </lineage>
</organism>
<dbReference type="PANTHER" id="PTHR43462">
    <property type="entry name" value="ALANYL-TRNA EDITING PROTEIN"/>
    <property type="match status" value="1"/>
</dbReference>
<dbReference type="Pfam" id="PF07973">
    <property type="entry name" value="tRNA_SAD"/>
    <property type="match status" value="1"/>
</dbReference>
<dbReference type="GO" id="GO:0005524">
    <property type="term" value="F:ATP binding"/>
    <property type="evidence" value="ECO:0007669"/>
    <property type="project" value="InterPro"/>
</dbReference>
<dbReference type="Gene3D" id="2.40.30.130">
    <property type="match status" value="1"/>
</dbReference>
<dbReference type="Gene3D" id="3.30.980.10">
    <property type="entry name" value="Threonyl-trna Synthetase, Chain A, domain 2"/>
    <property type="match status" value="1"/>
</dbReference>
<sequence>MVHLNEKQDALYLEDTYLTAIDTSVTAAGRDETGGAWVALRRNLFHPQGGGQPADRGRLGEHEVVPVRDPATGLVVLRAGEGAAEGAGAGLDGLAEGDLVHARIDAGLRLLHAALHTAGHLVEAAARAEGWTLAGNNHFPGQARVELTPPGAEAAARLTDAGERERAADRLRAFVVAAVADDLPVTAHHDDEGRRVVRIGDVHAAPCGGTHVRSLADLLEVTISGVKLKKGRVRVSYSAAHRPPR</sequence>
<reference evidence="4" key="1">
    <citation type="journal article" date="2017" name="Med. Chem. Commun.">
        <title>Nonomuraea sp. ATCC 55076 harbours the largest actinomycete chromosome to date and the kistamicin biosynthetic gene cluster.</title>
        <authorList>
            <person name="Nazari B."/>
            <person name="Forneris C.C."/>
            <person name="Gibson M.I."/>
            <person name="Moon K."/>
            <person name="Schramma K.R."/>
            <person name="Seyedsayamdost M.R."/>
        </authorList>
    </citation>
    <scope>NUCLEOTIDE SEQUENCE [LARGE SCALE GENOMIC DNA]</scope>
    <source>
        <strain evidence="4">ATCC 55076</strain>
    </source>
</reference>
<gene>
    <name evidence="3" type="ORF">BKM31_08445</name>
</gene>
<keyword evidence="3" id="KW-0378">Hydrolase</keyword>
<dbReference type="InterPro" id="IPR051335">
    <property type="entry name" value="Alanyl-tRNA_Editing_Enzymes"/>
</dbReference>
<comment type="cofactor">
    <cofactor evidence="1">
        <name>Zn(2+)</name>
        <dbReference type="ChEBI" id="CHEBI:29105"/>
    </cofactor>
</comment>
<dbReference type="SUPFAM" id="SSF50447">
    <property type="entry name" value="Translation proteins"/>
    <property type="match status" value="1"/>
</dbReference>
<dbReference type="EMBL" id="CP017717">
    <property type="protein sequence ID" value="AQZ61500.1"/>
    <property type="molecule type" value="Genomic_DNA"/>
</dbReference>